<organism evidence="13 14">
    <name type="scientific">Xylanibacter caecicola</name>
    <dbReference type="NCBI Taxonomy" id="2736294"/>
    <lineage>
        <taxon>Bacteria</taxon>
        <taxon>Pseudomonadati</taxon>
        <taxon>Bacteroidota</taxon>
        <taxon>Bacteroidia</taxon>
        <taxon>Bacteroidales</taxon>
        <taxon>Prevotellaceae</taxon>
        <taxon>Xylanibacter</taxon>
    </lineage>
</organism>
<feature type="transmembrane region" description="Helical" evidence="11">
    <location>
        <begin position="125"/>
        <end position="152"/>
    </location>
</feature>
<feature type="transmembrane region" description="Helical" evidence="11">
    <location>
        <begin position="442"/>
        <end position="464"/>
    </location>
</feature>
<evidence type="ECO:0000313" key="14">
    <source>
        <dbReference type="Proteomes" id="UP000820977"/>
    </source>
</evidence>
<comment type="subcellular location">
    <subcellularLocation>
        <location evidence="1">Membrane</location>
        <topology evidence="1">Multi-pass membrane protein</topology>
    </subcellularLocation>
</comment>
<keyword evidence="7" id="KW-0406">Ion transport</keyword>
<feature type="transmembrane region" description="Helical" evidence="11">
    <location>
        <begin position="311"/>
        <end position="333"/>
    </location>
</feature>
<evidence type="ECO:0000256" key="10">
    <source>
        <dbReference type="ARBA" id="ARBA00025753"/>
    </source>
</evidence>
<feature type="domain" description="Citrate transporter-like" evidence="12">
    <location>
        <begin position="14"/>
        <end position="378"/>
    </location>
</feature>
<evidence type="ECO:0000256" key="3">
    <source>
        <dbReference type="ARBA" id="ARBA00022449"/>
    </source>
</evidence>
<comment type="caution">
    <text evidence="13">The sequence shown here is derived from an EMBL/GenBank/DDBJ whole genome shotgun (WGS) entry which is preliminary data.</text>
</comment>
<feature type="transmembrane region" description="Helical" evidence="11">
    <location>
        <begin position="87"/>
        <end position="105"/>
    </location>
</feature>
<evidence type="ECO:0000256" key="7">
    <source>
        <dbReference type="ARBA" id="ARBA00023065"/>
    </source>
</evidence>
<dbReference type="EMBL" id="JABKKJ010000004">
    <property type="protein sequence ID" value="NPE24756.1"/>
    <property type="molecule type" value="Genomic_DNA"/>
</dbReference>
<keyword evidence="3" id="KW-0050">Antiport</keyword>
<keyword evidence="2" id="KW-0813">Transport</keyword>
<dbReference type="Proteomes" id="UP000820977">
    <property type="component" value="Unassembled WGS sequence"/>
</dbReference>
<name>A0ABX2B0J0_9BACT</name>
<evidence type="ECO:0000259" key="12">
    <source>
        <dbReference type="Pfam" id="PF03600"/>
    </source>
</evidence>
<feature type="transmembrane region" description="Helical" evidence="11">
    <location>
        <begin position="247"/>
        <end position="267"/>
    </location>
</feature>
<evidence type="ECO:0000256" key="1">
    <source>
        <dbReference type="ARBA" id="ARBA00004141"/>
    </source>
</evidence>
<feature type="transmembrane region" description="Helical" evidence="11">
    <location>
        <begin position="353"/>
        <end position="383"/>
    </location>
</feature>
<comment type="similarity">
    <text evidence="10">Belongs to the NhaD Na(+)/H(+) (TC 2.A.62) antiporter family.</text>
</comment>
<dbReference type="PANTHER" id="PTHR43269">
    <property type="entry name" value="SODIUM/PROTON ANTIPORTER 1-RELATED"/>
    <property type="match status" value="1"/>
</dbReference>
<feature type="transmembrane region" description="Helical" evidence="11">
    <location>
        <begin position="27"/>
        <end position="45"/>
    </location>
</feature>
<accession>A0ABX2B0J0</accession>
<feature type="transmembrane region" description="Helical" evidence="11">
    <location>
        <begin position="404"/>
        <end position="422"/>
    </location>
</feature>
<evidence type="ECO:0000256" key="6">
    <source>
        <dbReference type="ARBA" id="ARBA00023053"/>
    </source>
</evidence>
<keyword evidence="4 11" id="KW-0812">Transmembrane</keyword>
<dbReference type="InterPro" id="IPR004680">
    <property type="entry name" value="Cit_transptr-like_dom"/>
</dbReference>
<reference evidence="13 14" key="1">
    <citation type="submission" date="2020-05" db="EMBL/GenBank/DDBJ databases">
        <title>Distinct polysaccharide utilization as determinants for interspecies competition between intestinal Prevotella spp.</title>
        <authorList>
            <person name="Galvez E.J.C."/>
            <person name="Iljazovic A."/>
            <person name="Strowig T."/>
        </authorList>
    </citation>
    <scope>NUCLEOTIDE SEQUENCE [LARGE SCALE GENOMIC DNA]</scope>
    <source>
        <strain evidence="13 14">PCHR</strain>
    </source>
</reference>
<evidence type="ECO:0000256" key="2">
    <source>
        <dbReference type="ARBA" id="ARBA00022448"/>
    </source>
</evidence>
<keyword evidence="9" id="KW-0739">Sodium transport</keyword>
<evidence type="ECO:0000256" key="5">
    <source>
        <dbReference type="ARBA" id="ARBA00022989"/>
    </source>
</evidence>
<keyword evidence="5 11" id="KW-1133">Transmembrane helix</keyword>
<keyword evidence="8 11" id="KW-0472">Membrane</keyword>
<keyword evidence="6" id="KW-0915">Sodium</keyword>
<proteinExistence type="inferred from homology"/>
<dbReference type="PANTHER" id="PTHR43269:SF2">
    <property type="entry name" value="SODIUM_PROTON ANTIPORTER 1-RELATED"/>
    <property type="match status" value="1"/>
</dbReference>
<keyword evidence="14" id="KW-1185">Reference proteome</keyword>
<feature type="transmembrane region" description="Helical" evidence="11">
    <location>
        <begin position="204"/>
        <end position="226"/>
    </location>
</feature>
<feature type="transmembrane region" description="Helical" evidence="11">
    <location>
        <begin position="164"/>
        <end position="184"/>
    </location>
</feature>
<gene>
    <name evidence="13" type="ORF">HPS54_04355</name>
</gene>
<dbReference type="InterPro" id="IPR045016">
    <property type="entry name" value="NhaD-like"/>
</dbReference>
<protein>
    <submittedName>
        <fullName evidence="13">Sodium:proton antiporter</fullName>
    </submittedName>
</protein>
<evidence type="ECO:0000256" key="8">
    <source>
        <dbReference type="ARBA" id="ARBA00023136"/>
    </source>
</evidence>
<evidence type="ECO:0000256" key="11">
    <source>
        <dbReference type="SAM" id="Phobius"/>
    </source>
</evidence>
<feature type="transmembrane region" description="Helical" evidence="11">
    <location>
        <begin position="273"/>
        <end position="290"/>
    </location>
</feature>
<dbReference type="RefSeq" id="WP_172344249.1">
    <property type="nucleotide sequence ID" value="NZ_CASYYZ010000053.1"/>
</dbReference>
<dbReference type="Pfam" id="PF03600">
    <property type="entry name" value="CitMHS"/>
    <property type="match status" value="1"/>
</dbReference>
<evidence type="ECO:0000313" key="13">
    <source>
        <dbReference type="EMBL" id="NPE24756.1"/>
    </source>
</evidence>
<sequence>MALVIVAILFIGYVLIATGNITKVNKAAVAMFAGTVGWVLYISYGTDFVMGQHPREYVDFLVGATPTSTAVKHFVAQNIFLKYVGKGAEIVFFLLSTMTIVEILVNNGCFDFITECLRTRNSRKLLWIMAVITFLISANLDNLTTTTMMLVIMHGILPNRRQRMIYGCAIVLAANCGGALTVIGDPIGLVLWNAGAVTATDFSASLAVPCLIGWIVPTFMLSRMLPRCVDRQYMSLPYRGDDTRLNRWQRMLMLFVGIGGLWFIPTFHNITKLSPFLGAMCVLSILWIVNEVVNRKLMNVDVMIQRRTPRVLQYGVIQLLLFVMGIILAIGVMTETGVVYTIAQWCDDNIHNIWIMGVAAGLMSTVVDTFASSSLFAALHGVVEPFRLGLWVDTDYMSMYLQNGLYWKVIAYSAAMGGNILLLGSTSGLALMKMERVHVGWYFRNVGSAVAVSWLLGLAVMWLMSVC</sequence>
<evidence type="ECO:0000256" key="9">
    <source>
        <dbReference type="ARBA" id="ARBA00023201"/>
    </source>
</evidence>
<evidence type="ECO:0000256" key="4">
    <source>
        <dbReference type="ARBA" id="ARBA00022692"/>
    </source>
</evidence>